<dbReference type="EMBL" id="HBHQ01008518">
    <property type="protein sequence ID" value="CAD9813865.1"/>
    <property type="molecule type" value="Transcribed_RNA"/>
</dbReference>
<protein>
    <submittedName>
        <fullName evidence="1">Uncharacterized protein</fullName>
    </submittedName>
</protein>
<name>A0A7S2UAR0_9STRA</name>
<reference evidence="1" key="1">
    <citation type="submission" date="2021-01" db="EMBL/GenBank/DDBJ databases">
        <authorList>
            <person name="Corre E."/>
            <person name="Pelletier E."/>
            <person name="Niang G."/>
            <person name="Scheremetjew M."/>
            <person name="Finn R."/>
            <person name="Kale V."/>
            <person name="Holt S."/>
            <person name="Cochrane G."/>
            <person name="Meng A."/>
            <person name="Brown T."/>
            <person name="Cohen L."/>
        </authorList>
    </citation>
    <scope>NUCLEOTIDE SEQUENCE</scope>
    <source>
        <strain evidence="1">CCMP2084</strain>
    </source>
</reference>
<organism evidence="1">
    <name type="scientific">Attheya septentrionalis</name>
    <dbReference type="NCBI Taxonomy" id="420275"/>
    <lineage>
        <taxon>Eukaryota</taxon>
        <taxon>Sar</taxon>
        <taxon>Stramenopiles</taxon>
        <taxon>Ochrophyta</taxon>
        <taxon>Bacillariophyta</taxon>
        <taxon>Coscinodiscophyceae</taxon>
        <taxon>Chaetocerotophycidae</taxon>
        <taxon>Chaetocerotales</taxon>
        <taxon>Attheyaceae</taxon>
        <taxon>Attheya</taxon>
    </lineage>
</organism>
<evidence type="ECO:0000313" key="1">
    <source>
        <dbReference type="EMBL" id="CAD9813865.1"/>
    </source>
</evidence>
<gene>
    <name evidence="1" type="ORF">ASEP1449_LOCUS5690</name>
</gene>
<sequence>MTETMDDAKRTALIELSRIRTEREGFFNDHTVDIRAALERMKELRTKTKTIPTKMAPLHEYAHQVRELSGGTETNYIVMLQAQLCKALHEWGILHEQRARFEVDSEQELRKLRRAVSEKIETRSRIELDIMNRLCVVDNQTRSSKEEFEKKILVQQENLEKLRRVISTLPRIADETESNSTVGVHGHVRTRRRNSINMIHDQFEGISREQTTAEWGITPL</sequence>
<accession>A0A7S2UAR0</accession>
<dbReference type="AlphaFoldDB" id="A0A7S2UAR0"/>
<proteinExistence type="predicted"/>